<name>A0ABN0RDA2_9LIST</name>
<protein>
    <submittedName>
        <fullName evidence="1">Uncharacterized protein</fullName>
    </submittedName>
</protein>
<sequence>MEQDLFAIVYPDTFYNRTLFVTDYDPRYNQMMSSPDIVKADLASKPTQRALIIELERKGFAYEFQLALIRTNQKYYF</sequence>
<dbReference type="EMBL" id="AODF01000028">
    <property type="protein sequence ID" value="EUJ28525.1"/>
    <property type="molecule type" value="Genomic_DNA"/>
</dbReference>
<accession>A0ABN0RDA2</accession>
<evidence type="ECO:0000313" key="1">
    <source>
        <dbReference type="EMBL" id="EUJ28525.1"/>
    </source>
</evidence>
<evidence type="ECO:0000313" key="2">
    <source>
        <dbReference type="Proteomes" id="UP000019249"/>
    </source>
</evidence>
<proteinExistence type="predicted"/>
<organism evidence="1 2">
    <name type="scientific">Listeria floridensis FSL S10-1187</name>
    <dbReference type="NCBI Taxonomy" id="1265817"/>
    <lineage>
        <taxon>Bacteria</taxon>
        <taxon>Bacillati</taxon>
        <taxon>Bacillota</taxon>
        <taxon>Bacilli</taxon>
        <taxon>Bacillales</taxon>
        <taxon>Listeriaceae</taxon>
        <taxon>Listeria</taxon>
    </lineage>
</organism>
<reference evidence="1 2" key="1">
    <citation type="journal article" date="2014" name="Int. J. Syst. Evol. Microbiol.">
        <title>Listeria floridensis sp. nov., Listeria aquatica sp. nov., Listeria cornellensis sp. nov., Listeria riparia sp. nov. and Listeria grandensis sp. nov., from agricultural and natural environments.</title>
        <authorList>
            <person name="den Bakker H.C."/>
            <person name="Warchocki S."/>
            <person name="Wright E.M."/>
            <person name="Allred A.F."/>
            <person name="Ahlstrom C."/>
            <person name="Manuel C.S."/>
            <person name="Stasiewicz M.J."/>
            <person name="Burrell A."/>
            <person name="Roof S."/>
            <person name="Strawn L."/>
            <person name="Fortes E.D."/>
            <person name="Nightingale K.K."/>
            <person name="Kephart D."/>
            <person name="Wiedmann M."/>
        </authorList>
    </citation>
    <scope>NUCLEOTIDE SEQUENCE [LARGE SCALE GENOMIC DNA]</scope>
    <source>
        <strain evidence="1 2">FSL S10-1187</strain>
    </source>
</reference>
<comment type="caution">
    <text evidence="1">The sequence shown here is derived from an EMBL/GenBank/DDBJ whole genome shotgun (WGS) entry which is preliminary data.</text>
</comment>
<dbReference type="Proteomes" id="UP000019249">
    <property type="component" value="Unassembled WGS sequence"/>
</dbReference>
<keyword evidence="2" id="KW-1185">Reference proteome</keyword>
<gene>
    <name evidence="1" type="ORF">MFLO_12326</name>
</gene>
<dbReference type="RefSeq" id="WP_036097994.1">
    <property type="nucleotide sequence ID" value="NZ_AODF01000028.1"/>
</dbReference>